<dbReference type="GO" id="GO:0008360">
    <property type="term" value="P:regulation of cell shape"/>
    <property type="evidence" value="ECO:0007669"/>
    <property type="project" value="UniProtKB-KW"/>
</dbReference>
<dbReference type="UniPathway" id="UPA00219"/>
<dbReference type="GO" id="GO:0071555">
    <property type="term" value="P:cell wall organization"/>
    <property type="evidence" value="ECO:0007669"/>
    <property type="project" value="UniProtKB-KW"/>
</dbReference>
<dbReference type="RefSeq" id="WP_158040947.1">
    <property type="nucleotide sequence ID" value="NZ_JACCFV010000001.1"/>
</dbReference>
<dbReference type="SUPFAM" id="SSF52317">
    <property type="entry name" value="Class I glutamine amidotransferase-like"/>
    <property type="match status" value="1"/>
</dbReference>
<gene>
    <name evidence="2" type="primary">gatD</name>
    <name evidence="4" type="ORF">F8O01_11185</name>
</gene>
<organism evidence="4 5">
    <name type="scientific">Pseudoclavibacter chungangensis</name>
    <dbReference type="NCBI Taxonomy" id="587635"/>
    <lineage>
        <taxon>Bacteria</taxon>
        <taxon>Bacillati</taxon>
        <taxon>Actinomycetota</taxon>
        <taxon>Actinomycetes</taxon>
        <taxon>Micrococcales</taxon>
        <taxon>Microbacteriaceae</taxon>
        <taxon>Pseudoclavibacter</taxon>
    </lineage>
</organism>
<dbReference type="EC" id="6.3.5.13" evidence="2"/>
<comment type="catalytic activity">
    <reaction evidence="2">
        <text>L-glutamine + H2O = L-glutamate + NH4(+)</text>
        <dbReference type="Rhea" id="RHEA:15889"/>
        <dbReference type="ChEBI" id="CHEBI:15377"/>
        <dbReference type="ChEBI" id="CHEBI:28938"/>
        <dbReference type="ChEBI" id="CHEBI:29985"/>
        <dbReference type="ChEBI" id="CHEBI:58359"/>
        <dbReference type="EC" id="3.5.1.2"/>
    </reaction>
</comment>
<comment type="caution">
    <text evidence="2">Lacks conserved residue(s) required for the propagation of feature annotation.</text>
</comment>
<dbReference type="EMBL" id="WBJZ01000013">
    <property type="protein sequence ID" value="KAB1655999.1"/>
    <property type="molecule type" value="Genomic_DNA"/>
</dbReference>
<comment type="function">
    <text evidence="2">The lipid II isoglutaminyl synthase complex catalyzes the formation of alpha-D-isoglutamine in the cell wall lipid II stem peptide. The GatD subunit catalyzes the hydrolysis of glutamine to glutamate and ammonia. The resulting ammonia molecule is channeled to the active site of MurT.</text>
</comment>
<keyword evidence="2" id="KW-0436">Ligase</keyword>
<dbReference type="Proteomes" id="UP000467240">
    <property type="component" value="Unassembled WGS sequence"/>
</dbReference>
<keyword evidence="5" id="KW-1185">Reference proteome</keyword>
<dbReference type="OrthoDB" id="9782045at2"/>
<proteinExistence type="inferred from homology"/>
<reference evidence="4 5" key="1">
    <citation type="submission" date="2019-09" db="EMBL/GenBank/DDBJ databases">
        <title>Phylogeny of genus Pseudoclavibacter and closely related genus.</title>
        <authorList>
            <person name="Li Y."/>
        </authorList>
    </citation>
    <scope>NUCLEOTIDE SEQUENCE [LARGE SCALE GENOMIC DNA]</scope>
    <source>
        <strain evidence="4 5">DSM 23821</strain>
    </source>
</reference>
<evidence type="ECO:0000259" key="3">
    <source>
        <dbReference type="Pfam" id="PF07685"/>
    </source>
</evidence>
<evidence type="ECO:0000313" key="5">
    <source>
        <dbReference type="Proteomes" id="UP000467240"/>
    </source>
</evidence>
<keyword evidence="2" id="KW-0961">Cell wall biogenesis/degradation</keyword>
<keyword evidence="2" id="KW-0133">Cell shape</keyword>
<keyword evidence="1 2" id="KW-0315">Glutamine amidotransferase</keyword>
<comment type="subunit">
    <text evidence="2">Forms a heterodimer with MurT.</text>
</comment>
<comment type="pathway">
    <text evidence="2">Cell wall biogenesis; peptidoglycan biosynthesis.</text>
</comment>
<feature type="active site" evidence="2">
    <location>
        <position position="192"/>
    </location>
</feature>
<evidence type="ECO:0000313" key="4">
    <source>
        <dbReference type="EMBL" id="KAB1655999.1"/>
    </source>
</evidence>
<comment type="similarity">
    <text evidence="2">Belongs to the CobB/CobQ family. GatD subfamily.</text>
</comment>
<dbReference type="InterPro" id="IPR029062">
    <property type="entry name" value="Class_I_gatase-like"/>
</dbReference>
<dbReference type="GO" id="GO:0009252">
    <property type="term" value="P:peptidoglycan biosynthetic process"/>
    <property type="evidence" value="ECO:0007669"/>
    <property type="project" value="UniProtKB-UniRule"/>
</dbReference>
<comment type="caution">
    <text evidence="4">The sequence shown here is derived from an EMBL/GenBank/DDBJ whole genome shotgun (WGS) entry which is preliminary data.</text>
</comment>
<dbReference type="GO" id="GO:0140282">
    <property type="term" value="F:carbon-nitrogen ligase activity on lipid II"/>
    <property type="evidence" value="ECO:0007669"/>
    <property type="project" value="UniProtKB-UniRule"/>
</dbReference>
<dbReference type="EC" id="3.5.1.2" evidence="2"/>
<dbReference type="PROSITE" id="PS51274">
    <property type="entry name" value="GATASE_COBBQ"/>
    <property type="match status" value="1"/>
</dbReference>
<feature type="domain" description="CobB/CobQ-like glutamine amidotransferase" evidence="3">
    <location>
        <begin position="21"/>
        <end position="197"/>
    </location>
</feature>
<dbReference type="Gene3D" id="3.40.50.880">
    <property type="match status" value="1"/>
</dbReference>
<comment type="catalytic activity">
    <reaction evidence="2">
        <text>beta-D-GlcNAc-(1-&gt;4)-Mur2Ac(oyl-L-Ala-gamma-D-Glu-L-Lys-D-Ala-D-Ala)-di-trans,octa-cis-undecaprenyl diphosphate + L-glutamine + ATP + H2O = beta-D-GlcNAc-(1-&gt;4)-Mur2Ac(oyl-L-Ala-D-isoglutaminyl-L-Lys-D-Ala-D-Ala)-di-trans,octa-cis-undecaprenyl diphosphate + L-glutamate + ADP + phosphate + H(+)</text>
        <dbReference type="Rhea" id="RHEA:57928"/>
        <dbReference type="ChEBI" id="CHEBI:15377"/>
        <dbReference type="ChEBI" id="CHEBI:15378"/>
        <dbReference type="ChEBI" id="CHEBI:29985"/>
        <dbReference type="ChEBI" id="CHEBI:30616"/>
        <dbReference type="ChEBI" id="CHEBI:43474"/>
        <dbReference type="ChEBI" id="CHEBI:58359"/>
        <dbReference type="ChEBI" id="CHEBI:60033"/>
        <dbReference type="ChEBI" id="CHEBI:62233"/>
        <dbReference type="ChEBI" id="CHEBI:456216"/>
        <dbReference type="EC" id="6.3.5.13"/>
    </reaction>
</comment>
<keyword evidence="2" id="KW-0378">Hydrolase</keyword>
<dbReference type="AlphaFoldDB" id="A0A7J5BQD9"/>
<evidence type="ECO:0000256" key="2">
    <source>
        <dbReference type="HAMAP-Rule" id="MF_02213"/>
    </source>
</evidence>
<protein>
    <recommendedName>
        <fullName evidence="2">Lipid II isoglutaminyl synthase (glutamine-hydrolyzing) subunit GatD</fullName>
        <ecNumber evidence="2">6.3.5.13</ecNumber>
    </recommendedName>
    <alternativeName>
        <fullName evidence="2">Lipid II isoglutaminyl synthase glutaminase subunit</fullName>
        <ecNumber evidence="2">3.5.1.2</ecNumber>
    </alternativeName>
</protein>
<dbReference type="GO" id="GO:0004359">
    <property type="term" value="F:glutaminase activity"/>
    <property type="evidence" value="ECO:0007669"/>
    <property type="project" value="UniProtKB-UniRule"/>
</dbReference>
<name>A0A7J5BQD9_9MICO</name>
<dbReference type="InterPro" id="IPR011698">
    <property type="entry name" value="GATase_3"/>
</dbReference>
<keyword evidence="2" id="KW-0573">Peptidoglycan synthesis</keyword>
<accession>A0A7J5BQD9</accession>
<evidence type="ECO:0000256" key="1">
    <source>
        <dbReference type="ARBA" id="ARBA00022962"/>
    </source>
</evidence>
<dbReference type="InterPro" id="IPR043702">
    <property type="entry name" value="Lipid_II_synth_GatD"/>
</dbReference>
<dbReference type="Pfam" id="PF07685">
    <property type="entry name" value="GATase_3"/>
    <property type="match status" value="1"/>
</dbReference>
<sequence>MTLRIVHLFPRELGINGDVGNVTALVERAREYGIATEVVDVGRGDELPASADLVHIGSGPLSSVELVLPDAVRLGGTLRAWAADGVPFLAIAAGWEVLGRSITTEDGRVLQGAGVFPTRAVRQNVQAVGETVLRTRGGLLAGYVNQNSITQLEDGAASLGEVVKGFGNGGIEQPDLGLEGVVAGSLFGTHLHGTALAMNPGLADRLLTIAVQRQDAGAHLQRPSAGGRLDRIDHFARGSREALMRRVGVAE</sequence>
<dbReference type="HAMAP" id="MF_02213">
    <property type="entry name" value="Lipid_II_synth_GatD"/>
    <property type="match status" value="1"/>
</dbReference>